<proteinExistence type="predicted"/>
<gene>
    <name evidence="2" type="ORF">J2853_003872</name>
</gene>
<name>A0ABT9QD12_9ACTN</name>
<evidence type="ECO:0000256" key="1">
    <source>
        <dbReference type="SAM" id="MobiDB-lite"/>
    </source>
</evidence>
<feature type="compositionally biased region" description="Basic and acidic residues" evidence="1">
    <location>
        <begin position="10"/>
        <end position="19"/>
    </location>
</feature>
<comment type="caution">
    <text evidence="2">The sequence shown here is derived from an EMBL/GenBank/DDBJ whole genome shotgun (WGS) entry which is preliminary data.</text>
</comment>
<evidence type="ECO:0000313" key="3">
    <source>
        <dbReference type="Proteomes" id="UP001225356"/>
    </source>
</evidence>
<sequence length="34" mass="3503">MIKYVPAARADGEGARGHDPLTGAPARPVKEVTA</sequence>
<accession>A0ABT9QD12</accession>
<reference evidence="2 3" key="1">
    <citation type="submission" date="2023-07" db="EMBL/GenBank/DDBJ databases">
        <title>Sequencing the genomes of 1000 actinobacteria strains.</title>
        <authorList>
            <person name="Klenk H.-P."/>
        </authorList>
    </citation>
    <scope>NUCLEOTIDE SEQUENCE [LARGE SCALE GENOMIC DNA]</scope>
    <source>
        <strain evidence="2 3">DSM 46740</strain>
    </source>
</reference>
<protein>
    <submittedName>
        <fullName evidence="2">Uncharacterized protein</fullName>
    </submittedName>
</protein>
<dbReference type="EMBL" id="JAUSQU010000001">
    <property type="protein sequence ID" value="MDP9844661.1"/>
    <property type="molecule type" value="Genomic_DNA"/>
</dbReference>
<evidence type="ECO:0000313" key="2">
    <source>
        <dbReference type="EMBL" id="MDP9844661.1"/>
    </source>
</evidence>
<organism evidence="2 3">
    <name type="scientific">Streptosporangium lutulentum</name>
    <dbReference type="NCBI Taxonomy" id="1461250"/>
    <lineage>
        <taxon>Bacteria</taxon>
        <taxon>Bacillati</taxon>
        <taxon>Actinomycetota</taxon>
        <taxon>Actinomycetes</taxon>
        <taxon>Streptosporangiales</taxon>
        <taxon>Streptosporangiaceae</taxon>
        <taxon>Streptosporangium</taxon>
    </lineage>
</organism>
<feature type="region of interest" description="Disordered" evidence="1">
    <location>
        <begin position="1"/>
        <end position="34"/>
    </location>
</feature>
<keyword evidence="3" id="KW-1185">Reference proteome</keyword>
<dbReference type="Proteomes" id="UP001225356">
    <property type="component" value="Unassembled WGS sequence"/>
</dbReference>